<evidence type="ECO:0000256" key="1">
    <source>
        <dbReference type="ARBA" id="ARBA00004651"/>
    </source>
</evidence>
<keyword evidence="10" id="KW-1185">Reference proteome</keyword>
<keyword evidence="4 7" id="KW-0812">Transmembrane</keyword>
<comment type="similarity">
    <text evidence="2">Belongs to the acyltransferase 3 family.</text>
</comment>
<feature type="transmembrane region" description="Helical" evidence="7">
    <location>
        <begin position="128"/>
        <end position="150"/>
    </location>
</feature>
<dbReference type="PANTHER" id="PTHR40074:SF2">
    <property type="entry name" value="O-ACETYLTRANSFERASE WECH"/>
    <property type="match status" value="1"/>
</dbReference>
<organism evidence="9 10">
    <name type="scientific">Bellilinea caldifistulae</name>
    <dbReference type="NCBI Taxonomy" id="360411"/>
    <lineage>
        <taxon>Bacteria</taxon>
        <taxon>Bacillati</taxon>
        <taxon>Chloroflexota</taxon>
        <taxon>Anaerolineae</taxon>
        <taxon>Anaerolineales</taxon>
        <taxon>Anaerolineaceae</taxon>
        <taxon>Bellilinea</taxon>
    </lineage>
</organism>
<comment type="caution">
    <text evidence="9">The sequence shown here is derived from an EMBL/GenBank/DDBJ whole genome shotgun (WGS) entry which is preliminary data.</text>
</comment>
<feature type="transmembrane region" description="Helical" evidence="7">
    <location>
        <begin position="203"/>
        <end position="222"/>
    </location>
</feature>
<keyword evidence="5 7" id="KW-1133">Transmembrane helix</keyword>
<evidence type="ECO:0000256" key="3">
    <source>
        <dbReference type="ARBA" id="ARBA00022475"/>
    </source>
</evidence>
<protein>
    <recommendedName>
        <fullName evidence="8">Acyltransferase 3 domain-containing protein</fullName>
    </recommendedName>
</protein>
<feature type="transmembrane region" description="Helical" evidence="7">
    <location>
        <begin position="162"/>
        <end position="183"/>
    </location>
</feature>
<proteinExistence type="inferred from homology"/>
<evidence type="ECO:0000256" key="5">
    <source>
        <dbReference type="ARBA" id="ARBA00022989"/>
    </source>
</evidence>
<dbReference type="Pfam" id="PF01757">
    <property type="entry name" value="Acyl_transf_3"/>
    <property type="match status" value="1"/>
</dbReference>
<feature type="transmembrane region" description="Helical" evidence="7">
    <location>
        <begin position="234"/>
        <end position="255"/>
    </location>
</feature>
<comment type="subcellular location">
    <subcellularLocation>
        <location evidence="1">Cell membrane</location>
        <topology evidence="1">Multi-pass membrane protein</topology>
    </subcellularLocation>
</comment>
<name>A0A0P6X4K4_9CHLR</name>
<reference evidence="9 10" key="1">
    <citation type="submission" date="2015-07" db="EMBL/GenBank/DDBJ databases">
        <title>Draft genome of Bellilinea caldifistulae DSM 17877.</title>
        <authorList>
            <person name="Hemp J."/>
            <person name="Ward L.M."/>
            <person name="Pace L.A."/>
            <person name="Fischer W.W."/>
        </authorList>
    </citation>
    <scope>NUCLEOTIDE SEQUENCE [LARGE SCALE GENOMIC DNA]</scope>
    <source>
        <strain evidence="9 10">GOMI-1</strain>
    </source>
</reference>
<dbReference type="STRING" id="360411.AC812_02065"/>
<dbReference type="PANTHER" id="PTHR40074">
    <property type="entry name" value="O-ACETYLTRANSFERASE WECH"/>
    <property type="match status" value="1"/>
</dbReference>
<evidence type="ECO:0000259" key="8">
    <source>
        <dbReference type="Pfam" id="PF01757"/>
    </source>
</evidence>
<evidence type="ECO:0000256" key="6">
    <source>
        <dbReference type="ARBA" id="ARBA00023136"/>
    </source>
</evidence>
<evidence type="ECO:0000256" key="4">
    <source>
        <dbReference type="ARBA" id="ARBA00022692"/>
    </source>
</evidence>
<feature type="transmembrane region" description="Helical" evidence="7">
    <location>
        <begin position="68"/>
        <end position="89"/>
    </location>
</feature>
<gene>
    <name evidence="9" type="ORF">AC812_02065</name>
</gene>
<accession>A0A0P6X4K4</accession>
<dbReference type="GO" id="GO:0016413">
    <property type="term" value="F:O-acetyltransferase activity"/>
    <property type="evidence" value="ECO:0007669"/>
    <property type="project" value="TreeGrafter"/>
</dbReference>
<evidence type="ECO:0000313" key="9">
    <source>
        <dbReference type="EMBL" id="KPL78024.1"/>
    </source>
</evidence>
<dbReference type="PATRIC" id="fig|360411.5.peg.971"/>
<dbReference type="GO" id="GO:0005886">
    <property type="term" value="C:plasma membrane"/>
    <property type="evidence" value="ECO:0007669"/>
    <property type="project" value="UniProtKB-SubCell"/>
</dbReference>
<keyword evidence="3" id="KW-1003">Cell membrane</keyword>
<feature type="transmembrane region" description="Helical" evidence="7">
    <location>
        <begin position="261"/>
        <end position="280"/>
    </location>
</feature>
<feature type="domain" description="Acyltransferase 3" evidence="8">
    <location>
        <begin position="1"/>
        <end position="280"/>
    </location>
</feature>
<dbReference type="Proteomes" id="UP000050514">
    <property type="component" value="Unassembled WGS sequence"/>
</dbReference>
<dbReference type="EMBL" id="LGHJ01000007">
    <property type="protein sequence ID" value="KPL78024.1"/>
    <property type="molecule type" value="Genomic_DNA"/>
</dbReference>
<dbReference type="GO" id="GO:0009246">
    <property type="term" value="P:enterobacterial common antigen biosynthetic process"/>
    <property type="evidence" value="ECO:0007669"/>
    <property type="project" value="TreeGrafter"/>
</dbReference>
<dbReference type="InterPro" id="IPR002656">
    <property type="entry name" value="Acyl_transf_3_dom"/>
</dbReference>
<evidence type="ECO:0000313" key="10">
    <source>
        <dbReference type="Proteomes" id="UP000050514"/>
    </source>
</evidence>
<feature type="transmembrane region" description="Helical" evidence="7">
    <location>
        <begin position="28"/>
        <end position="47"/>
    </location>
</feature>
<dbReference type="AlphaFoldDB" id="A0A0P6X4K4"/>
<evidence type="ECO:0000256" key="2">
    <source>
        <dbReference type="ARBA" id="ARBA00007400"/>
    </source>
</evidence>
<sequence>MVSGFFAAFSAGKKRALDWNFVVSRVKYLAIPYLLWSTLMIIFNALQNTRYTLIQLLRMYLTGQAAEAYYFVPLLISLYLLSPVLIRLVNWNWKILLASTALLQALTKLADYPVIIGMNLPLTPFFSFINSGWFFIGHIFWFSFGMIIGFRQIEIKENFHKIRWLLLIISVVFFIAGIFEWEWLLIQSGQTWIGPHETLIDNLYSAAILSAFIGFFNIRFPFSKKIEELGPKSFGVFLAHSLFLIIAARGIYHFFPQLLGLPLLFFLILVVVGLSIPLVLMKMTINSFLKPIYTYLFG</sequence>
<keyword evidence="6 7" id="KW-0472">Membrane</keyword>
<evidence type="ECO:0000256" key="7">
    <source>
        <dbReference type="SAM" id="Phobius"/>
    </source>
</evidence>